<reference evidence="1 2" key="1">
    <citation type="submission" date="2020-03" db="EMBL/GenBank/DDBJ databases">
        <title>Complete Genome Sequence of Halomonas meridiana strain Eplume2, isolated from hydrothermal-plume in the north east Pacific Ocean.</title>
        <authorList>
            <person name="Kurihara Y."/>
            <person name="Kawai S."/>
            <person name="Sakai A."/>
            <person name="Galipon J."/>
            <person name="Arakawa K."/>
        </authorList>
    </citation>
    <scope>NUCLEOTIDE SEQUENCE [LARGE SCALE GENOMIC DNA]</scope>
    <source>
        <strain evidence="1 2">Eplume2</strain>
    </source>
</reference>
<evidence type="ECO:0000313" key="1">
    <source>
        <dbReference type="EMBL" id="BCB72553.1"/>
    </source>
</evidence>
<evidence type="ECO:0000313" key="2">
    <source>
        <dbReference type="Proteomes" id="UP000501053"/>
    </source>
</evidence>
<gene>
    <name evidence="1" type="ORF">HMEPL2_29040</name>
</gene>
<accession>A0A6F8XGE5</accession>
<keyword evidence="2" id="KW-1185">Reference proteome</keyword>
<dbReference type="AlphaFoldDB" id="A0A6F8XGE5"/>
<sequence>MAILVFVVCLSLSLYEANQLEQVDPVATVEALTLRREVTKTDIFRDIEPFKLV</sequence>
<dbReference type="Proteomes" id="UP000501053">
    <property type="component" value="Chromosome"/>
</dbReference>
<name>A0A6F8XGE5_9GAMM</name>
<proteinExistence type="predicted"/>
<dbReference type="EMBL" id="AP022869">
    <property type="protein sequence ID" value="BCB72553.1"/>
    <property type="molecule type" value="Genomic_DNA"/>
</dbReference>
<protein>
    <submittedName>
        <fullName evidence="1">Uncharacterized protein</fullName>
    </submittedName>
</protein>
<organism evidence="1 2">
    <name type="scientific">Vreelandella aquamarina</name>
    <dbReference type="NCBI Taxonomy" id="77097"/>
    <lineage>
        <taxon>Bacteria</taxon>
        <taxon>Pseudomonadati</taxon>
        <taxon>Pseudomonadota</taxon>
        <taxon>Gammaproteobacteria</taxon>
        <taxon>Oceanospirillales</taxon>
        <taxon>Halomonadaceae</taxon>
        <taxon>Vreelandella</taxon>
    </lineage>
</organism>